<evidence type="ECO:0000313" key="2">
    <source>
        <dbReference type="EMBL" id="CAF4461907.1"/>
    </source>
</evidence>
<organism evidence="2 3">
    <name type="scientific">Adineta steineri</name>
    <dbReference type="NCBI Taxonomy" id="433720"/>
    <lineage>
        <taxon>Eukaryota</taxon>
        <taxon>Metazoa</taxon>
        <taxon>Spiralia</taxon>
        <taxon>Gnathifera</taxon>
        <taxon>Rotifera</taxon>
        <taxon>Eurotatoria</taxon>
        <taxon>Bdelloidea</taxon>
        <taxon>Adinetida</taxon>
        <taxon>Adinetidae</taxon>
        <taxon>Adineta</taxon>
    </lineage>
</organism>
<feature type="compositionally biased region" description="Basic and acidic residues" evidence="1">
    <location>
        <begin position="1"/>
        <end position="30"/>
    </location>
</feature>
<evidence type="ECO:0000313" key="3">
    <source>
        <dbReference type="Proteomes" id="UP000663881"/>
    </source>
</evidence>
<name>A0A820SY07_9BILA</name>
<proteinExistence type="predicted"/>
<protein>
    <submittedName>
        <fullName evidence="2">Uncharacterized protein</fullName>
    </submittedName>
</protein>
<gene>
    <name evidence="2" type="ORF">OKA104_LOCUS54746</name>
</gene>
<accession>A0A820SY07</accession>
<evidence type="ECO:0000256" key="1">
    <source>
        <dbReference type="SAM" id="MobiDB-lite"/>
    </source>
</evidence>
<dbReference type="Proteomes" id="UP000663881">
    <property type="component" value="Unassembled WGS sequence"/>
</dbReference>
<sequence>MKNRFDMRRNSTTDLLPRIDRNDDRDRRQSDVQNPNLTIHQWRGGD</sequence>
<feature type="region of interest" description="Disordered" evidence="1">
    <location>
        <begin position="1"/>
        <end position="46"/>
    </location>
</feature>
<comment type="caution">
    <text evidence="2">The sequence shown here is derived from an EMBL/GenBank/DDBJ whole genome shotgun (WGS) entry which is preliminary data.</text>
</comment>
<dbReference type="AlphaFoldDB" id="A0A820SY07"/>
<reference evidence="2" key="1">
    <citation type="submission" date="2021-02" db="EMBL/GenBank/DDBJ databases">
        <authorList>
            <person name="Nowell W R."/>
        </authorList>
    </citation>
    <scope>NUCLEOTIDE SEQUENCE</scope>
</reference>
<dbReference type="EMBL" id="CAJOAY010037116">
    <property type="protein sequence ID" value="CAF4461907.1"/>
    <property type="molecule type" value="Genomic_DNA"/>
</dbReference>
<feature type="non-terminal residue" evidence="2">
    <location>
        <position position="46"/>
    </location>
</feature>